<evidence type="ECO:0000256" key="1">
    <source>
        <dbReference type="SAM" id="MobiDB-lite"/>
    </source>
</evidence>
<dbReference type="AlphaFoldDB" id="A0A3P6DVK5"/>
<organism evidence="2">
    <name type="scientific">Brassica oleracea</name>
    <name type="common">Wild cabbage</name>
    <dbReference type="NCBI Taxonomy" id="3712"/>
    <lineage>
        <taxon>Eukaryota</taxon>
        <taxon>Viridiplantae</taxon>
        <taxon>Streptophyta</taxon>
        <taxon>Embryophyta</taxon>
        <taxon>Tracheophyta</taxon>
        <taxon>Spermatophyta</taxon>
        <taxon>Magnoliopsida</taxon>
        <taxon>eudicotyledons</taxon>
        <taxon>Gunneridae</taxon>
        <taxon>Pentapetalae</taxon>
        <taxon>rosids</taxon>
        <taxon>malvids</taxon>
        <taxon>Brassicales</taxon>
        <taxon>Brassicaceae</taxon>
        <taxon>Brassiceae</taxon>
        <taxon>Brassica</taxon>
    </lineage>
</organism>
<dbReference type="EMBL" id="LR031876">
    <property type="protein sequence ID" value="VDD35627.1"/>
    <property type="molecule type" value="Genomic_DNA"/>
</dbReference>
<reference evidence="2" key="1">
    <citation type="submission" date="2018-11" db="EMBL/GenBank/DDBJ databases">
        <authorList>
            <consortium name="Genoscope - CEA"/>
            <person name="William W."/>
        </authorList>
    </citation>
    <scope>NUCLEOTIDE SEQUENCE</scope>
</reference>
<protein>
    <submittedName>
        <fullName evidence="2">Uncharacterized protein</fullName>
    </submittedName>
</protein>
<accession>A0A3P6DVK5</accession>
<name>A0A3P6DVK5_BRAOL</name>
<gene>
    <name evidence="2" type="ORF">BOLC7T41187H</name>
</gene>
<proteinExistence type="predicted"/>
<sequence length="80" mass="9004">MTNLKASYAKKTFHVVEANAVDNLSSQMSELNLDVNPPASRRPPGRHRKNCQRINVTRKHNLCSRCKGSGHNKATFKMVI</sequence>
<feature type="region of interest" description="Disordered" evidence="1">
    <location>
        <begin position="29"/>
        <end position="48"/>
    </location>
</feature>
<evidence type="ECO:0000313" key="2">
    <source>
        <dbReference type="EMBL" id="VDD35627.1"/>
    </source>
</evidence>